<dbReference type="AlphaFoldDB" id="F0V9M5"/>
<organism evidence="3 5">
    <name type="scientific">Neospora caninum (strain Liverpool)</name>
    <dbReference type="NCBI Taxonomy" id="572307"/>
    <lineage>
        <taxon>Eukaryota</taxon>
        <taxon>Sar</taxon>
        <taxon>Alveolata</taxon>
        <taxon>Apicomplexa</taxon>
        <taxon>Conoidasida</taxon>
        <taxon>Coccidia</taxon>
        <taxon>Eucoccidiorida</taxon>
        <taxon>Eimeriorina</taxon>
        <taxon>Sarcocystidae</taxon>
        <taxon>Neospora</taxon>
    </lineage>
</organism>
<sequence length="1184" mass="128050">MNHSEKRRAGGALGLAQRLPWREGREALAVPVSERRAAAASEHAVPPWQTASNPLLEEARRDGPARSSPDAFRASPVGSSSPGRCASSLRDTRAPRAFPARLERLSPPFLFLLLCLVQCLSFAAVDARLVVIYPDTLATYPPILETYFAPWSANFTSVSGRLRYFAKTCDLEHYFYRDVSELEADPASVFKGLHALHFFQPDRVSTSLSRLAPSGSLRGDSRGEDADLMRGAFRRLQETFLPQTLSLPWGWISPQETDLPPAPGRSAAVRDRQAPWARNTTGEGVSAADGVSVSDSRPREEVSPSQEREDSVARVSRPQSDRRPPAERPGDTGKRDARPSAFSGADSHTSHSLSPPFSSSSACPGCAEREPSGKAAALISQWARPALSFLGDVSTSTPLSSHLPAAHHVLARRGVFSWGPLDDAGVAESPARAASLPSHPALLLAMDSSTPSFLLPQSSHRPPSAARATAERKMSQRQAEREEKRQGEGGERSRVSPLWASLFDALGGSPSSSDSQVSSAPGGAPALEVAASTSAALSRGLAWLFGPSSAESAADASVSNLETPAGRSLFSSSAARPPVLTQASLDVPEGGASPTASEFPDFPGATGEVNADPASPAPSPEGDTAVRVEFGQVLWFFDQCNNPEDVERLVHAANMNGVAALIFTNTTFSNSTEKQSSLASRDWWKKLVTSAPGAPQPLMPVLSVSDTRLSREIKERLRTGDTVEVDIDMLPADYVNCAVLQPVKWASLLFIPLWGAVTLVWYTLCNYVQAYDVSPLHRLLLLPPLLKTMFMVTAFGFYAQCPNYLGSSTQYIMMAYMGLNTIFNTIFYGVLLLLAKGFMVTREAFGRKESLSLAVLVSLVYIVTSVNQVEEAETLPALLLLYVALMITVLMSAARNVRHLELRLAYVRLVQVQDWEEALNVKLKMFRSLYRFSTAFFLLQIIQKLSLFEVFDRQDLSEIAGSALEWIFFIGVAAVFRPREEIRYFSLMQRTPETHTILPMYAAGPYVARGAEGEDSLFEGDSSASLLPSEANQPPPSVWTRLKAACCSIFGGPSPGLAGERETLRRSSEDGDADGVAVDSLPFRGGDGRPRGGSPIVILNPAADEEEPTGYLSLHNLAVGTLVPTPRKYSPDRKTSLLSTALGQNPFGRATRPIPSQQSRELRPPSPTPNDNSTPPEPSAEPLP</sequence>
<evidence type="ECO:0000313" key="3">
    <source>
        <dbReference type="EMBL" id="CBZ50451.1"/>
    </source>
</evidence>
<dbReference type="OrthoDB" id="346562at2759"/>
<feature type="region of interest" description="Disordered" evidence="1">
    <location>
        <begin position="453"/>
        <end position="494"/>
    </location>
</feature>
<evidence type="ECO:0000256" key="2">
    <source>
        <dbReference type="SAM" id="Phobius"/>
    </source>
</evidence>
<name>F0V9M5_NEOCL</name>
<feature type="transmembrane region" description="Helical" evidence="2">
    <location>
        <begin position="779"/>
        <end position="799"/>
    </location>
</feature>
<feature type="region of interest" description="Disordered" evidence="1">
    <location>
        <begin position="584"/>
        <end position="623"/>
    </location>
</feature>
<dbReference type="OMA" id="PPILETY"/>
<evidence type="ECO:0000313" key="4">
    <source>
        <dbReference type="EMBL" id="CEL65060.1"/>
    </source>
</evidence>
<dbReference type="eggNOG" id="ENOG502SCKP">
    <property type="taxonomic scope" value="Eukaryota"/>
</dbReference>
<feature type="compositionally biased region" description="Low complexity" evidence="1">
    <location>
        <begin position="284"/>
        <end position="295"/>
    </location>
</feature>
<reference evidence="5" key="3">
    <citation type="journal article" date="2012" name="PLoS Pathog.">
        <title>Comparative genomics of the apicomplexan parasites Toxoplasma gondii and Neospora caninum: Coccidia differing in host range and transmission strategy.</title>
        <authorList>
            <person name="Reid A.J."/>
            <person name="Vermont S.J."/>
            <person name="Cotton J.A."/>
            <person name="Harris D."/>
            <person name="Hill-Cawthorne G.A."/>
            <person name="Konen-Waisman S."/>
            <person name="Latham S.M."/>
            <person name="Mourier T."/>
            <person name="Norton R."/>
            <person name="Quail M.A."/>
            <person name="Sanders M."/>
            <person name="Shanmugam D."/>
            <person name="Sohal A."/>
            <person name="Wasmuth J.D."/>
            <person name="Brunk B."/>
            <person name="Grigg M.E."/>
            <person name="Howard J.C."/>
            <person name="Parkinson J."/>
            <person name="Roos D.S."/>
            <person name="Trees A.J."/>
            <person name="Berriman M."/>
            <person name="Pain A."/>
            <person name="Wastling J.M."/>
        </authorList>
    </citation>
    <scope>NUCLEOTIDE SEQUENCE [LARGE SCALE GENOMIC DNA]</scope>
    <source>
        <strain evidence="5">Liverpool</strain>
    </source>
</reference>
<evidence type="ECO:0008006" key="6">
    <source>
        <dbReference type="Google" id="ProtNLM"/>
    </source>
</evidence>
<evidence type="ECO:0000256" key="1">
    <source>
        <dbReference type="SAM" id="MobiDB-lite"/>
    </source>
</evidence>
<feature type="compositionally biased region" description="Pro residues" evidence="1">
    <location>
        <begin position="1175"/>
        <end position="1184"/>
    </location>
</feature>
<feature type="region of interest" description="Disordered" evidence="1">
    <location>
        <begin position="1123"/>
        <end position="1184"/>
    </location>
</feature>
<feature type="region of interest" description="Disordered" evidence="1">
    <location>
        <begin position="38"/>
        <end position="90"/>
    </location>
</feature>
<accession>F0V9M5</accession>
<gene>
    <name evidence="4" type="ORF">BN1204_009200</name>
    <name evidence="3" type="ORF">NCLIV_009200</name>
</gene>
<dbReference type="GeneID" id="13441477"/>
<dbReference type="PANTHER" id="PTHR36329:SF1">
    <property type="entry name" value="TRANSMEMBRANE PROTEIN"/>
    <property type="match status" value="1"/>
</dbReference>
<dbReference type="InParanoid" id="F0V9M5"/>
<keyword evidence="2" id="KW-0812">Transmembrane</keyword>
<feature type="region of interest" description="Disordered" evidence="1">
    <location>
        <begin position="1057"/>
        <end position="1094"/>
    </location>
</feature>
<reference evidence="3" key="1">
    <citation type="submission" date="2011-02" db="EMBL/GenBank/DDBJ databases">
        <authorList>
            <person name="Aslett M."/>
        </authorList>
    </citation>
    <scope>NUCLEOTIDE SEQUENCE</scope>
    <source>
        <strain evidence="3">Liverpool</strain>
    </source>
</reference>
<reference evidence="3" key="2">
    <citation type="submission" date="2011-03" db="EMBL/GenBank/DDBJ databases">
        <title>Comparative genomics and transcriptomics of Neospora caninum and Toxoplasma gondii.</title>
        <authorList>
            <person name="Reid A.J."/>
            <person name="Sohal A."/>
            <person name="Harris D."/>
            <person name="Quail M."/>
            <person name="Sanders M."/>
            <person name="Berriman M."/>
            <person name="Wastling J.M."/>
            <person name="Pain A."/>
        </authorList>
    </citation>
    <scope>NUCLEOTIDE SEQUENCE</scope>
    <source>
        <strain evidence="3">Liverpool</strain>
    </source>
</reference>
<evidence type="ECO:0000313" key="5">
    <source>
        <dbReference type="Proteomes" id="UP000007494"/>
    </source>
</evidence>
<feature type="compositionally biased region" description="Basic and acidic residues" evidence="1">
    <location>
        <begin position="296"/>
        <end position="312"/>
    </location>
</feature>
<feature type="transmembrane region" description="Helical" evidence="2">
    <location>
        <begin position="811"/>
        <end position="839"/>
    </location>
</feature>
<feature type="compositionally biased region" description="Basic and acidic residues" evidence="1">
    <location>
        <begin position="319"/>
        <end position="338"/>
    </location>
</feature>
<protein>
    <recommendedName>
        <fullName evidence="6">Transmembrane protein</fullName>
    </recommendedName>
</protein>
<feature type="transmembrane region" description="Helical" evidence="2">
    <location>
        <begin position="745"/>
        <end position="767"/>
    </location>
</feature>
<keyword evidence="2" id="KW-1133">Transmembrane helix</keyword>
<feature type="compositionally biased region" description="Low complexity" evidence="1">
    <location>
        <begin position="350"/>
        <end position="361"/>
    </location>
</feature>
<dbReference type="EMBL" id="FR823383">
    <property type="protein sequence ID" value="CBZ50451.1"/>
    <property type="molecule type" value="Genomic_DNA"/>
</dbReference>
<feature type="transmembrane region" description="Helical" evidence="2">
    <location>
        <begin position="875"/>
        <end position="894"/>
    </location>
</feature>
<keyword evidence="5" id="KW-1185">Reference proteome</keyword>
<dbReference type="RefSeq" id="XP_003880484.1">
    <property type="nucleotide sequence ID" value="XM_003880435.1"/>
</dbReference>
<dbReference type="EMBL" id="LN714477">
    <property type="protein sequence ID" value="CEL65060.1"/>
    <property type="molecule type" value="Genomic_DNA"/>
</dbReference>
<reference evidence="4" key="4">
    <citation type="journal article" date="2015" name="PLoS ONE">
        <title>Comprehensive Evaluation of Toxoplasma gondii VEG and Neospora caninum LIV Genomes with Tachyzoite Stage Transcriptome and Proteome Defines Novel Transcript Features.</title>
        <authorList>
            <person name="Ramaprasad A."/>
            <person name="Mourier T."/>
            <person name="Naeem R."/>
            <person name="Malas T.B."/>
            <person name="Moussa E."/>
            <person name="Panigrahi A."/>
            <person name="Vermont S.J."/>
            <person name="Otto T.D."/>
            <person name="Wastling J."/>
            <person name="Pain A."/>
        </authorList>
    </citation>
    <scope>NUCLEOTIDE SEQUENCE</scope>
    <source>
        <strain evidence="4">Liverpool</strain>
    </source>
</reference>
<dbReference type="VEuPathDB" id="ToxoDB:NCLIV_009200"/>
<feature type="region of interest" description="Disordered" evidence="1">
    <location>
        <begin position="256"/>
        <end position="369"/>
    </location>
</feature>
<keyword evidence="2" id="KW-0472">Membrane</keyword>
<feature type="compositionally biased region" description="Basic and acidic residues" evidence="1">
    <location>
        <begin position="1059"/>
        <end position="1069"/>
    </location>
</feature>
<feature type="compositionally biased region" description="Low complexity" evidence="1">
    <location>
        <begin position="38"/>
        <end position="47"/>
    </location>
</feature>
<dbReference type="PANTHER" id="PTHR36329">
    <property type="entry name" value="TRANSMEMBRANE PROTEIN"/>
    <property type="match status" value="1"/>
</dbReference>
<proteinExistence type="predicted"/>
<dbReference type="Proteomes" id="UP000007494">
    <property type="component" value="Chromosome III"/>
</dbReference>
<feature type="compositionally biased region" description="Basic and acidic residues" evidence="1">
    <location>
        <begin position="469"/>
        <end position="494"/>
    </location>
</feature>